<accession>A0A9W8KVS7</accession>
<evidence type="ECO:0008006" key="4">
    <source>
        <dbReference type="Google" id="ProtNLM"/>
    </source>
</evidence>
<dbReference type="PANTHER" id="PTHR38421">
    <property type="entry name" value="TRANSMEMBRANE PROTEIN USGS"/>
    <property type="match status" value="1"/>
</dbReference>
<dbReference type="AlphaFoldDB" id="A0A9W8KVS7"/>
<feature type="transmembrane region" description="Helical" evidence="1">
    <location>
        <begin position="40"/>
        <end position="61"/>
    </location>
</feature>
<dbReference type="Proteomes" id="UP001151518">
    <property type="component" value="Unassembled WGS sequence"/>
</dbReference>
<keyword evidence="1" id="KW-0812">Transmembrane</keyword>
<proteinExistence type="predicted"/>
<evidence type="ECO:0000313" key="3">
    <source>
        <dbReference type="Proteomes" id="UP001151518"/>
    </source>
</evidence>
<comment type="caution">
    <text evidence="2">The sequence shown here is derived from an EMBL/GenBank/DDBJ whole genome shotgun (WGS) entry which is preliminary data.</text>
</comment>
<feature type="transmembrane region" description="Helical" evidence="1">
    <location>
        <begin position="188"/>
        <end position="206"/>
    </location>
</feature>
<keyword evidence="1" id="KW-0472">Membrane</keyword>
<protein>
    <recommendedName>
        <fullName evidence="4">Transmembrane protein</fullName>
    </recommendedName>
</protein>
<evidence type="ECO:0000256" key="1">
    <source>
        <dbReference type="SAM" id="Phobius"/>
    </source>
</evidence>
<dbReference type="PANTHER" id="PTHR38421:SF1">
    <property type="entry name" value="TRANSMEMBRANE PROTEIN"/>
    <property type="match status" value="1"/>
</dbReference>
<dbReference type="OrthoDB" id="10041630at2759"/>
<evidence type="ECO:0000313" key="2">
    <source>
        <dbReference type="EMBL" id="KAJ2671802.1"/>
    </source>
</evidence>
<sequence length="311" mass="34796">MVLNAHDFGHGIALAVEAAQFAANHRRVQKKFLNVLKVTVVGMAAAYAIIYVLVFFPLLLLQTGNMMLATFLQYDSAQTTLSLLSTRGAVEHFLSTLPLLGLDIIVHARPSLFSDVFFTMLGEVDPEYARILKAWPPRKFRWAKIKFTVQRLAKRYMMTLLASYLSRIPLVGWMVVPLGSLTMMAKFVGYPVAGSIALLLVVSPGSRHSTIFIFKSLLAMKDFSSDLLRPYFAHLGAKPEQQVVFYKQNESSIVGFILAFYFFVQLSWVGPAFFILAQAAIALFISRQTVRPPEYTSGATWEPVQSAKKDE</sequence>
<dbReference type="EMBL" id="JANBTW010000094">
    <property type="protein sequence ID" value="KAJ2671802.1"/>
    <property type="molecule type" value="Genomic_DNA"/>
</dbReference>
<organism evidence="2 3">
    <name type="scientific">Coemansia spiralis</name>
    <dbReference type="NCBI Taxonomy" id="417178"/>
    <lineage>
        <taxon>Eukaryota</taxon>
        <taxon>Fungi</taxon>
        <taxon>Fungi incertae sedis</taxon>
        <taxon>Zoopagomycota</taxon>
        <taxon>Kickxellomycotina</taxon>
        <taxon>Kickxellomycetes</taxon>
        <taxon>Kickxellales</taxon>
        <taxon>Kickxellaceae</taxon>
        <taxon>Coemansia</taxon>
    </lineage>
</organism>
<feature type="transmembrane region" description="Helical" evidence="1">
    <location>
        <begin position="256"/>
        <end position="285"/>
    </location>
</feature>
<feature type="transmembrane region" description="Helical" evidence="1">
    <location>
        <begin position="156"/>
        <end position="176"/>
    </location>
</feature>
<reference evidence="2" key="1">
    <citation type="submission" date="2022-07" db="EMBL/GenBank/DDBJ databases">
        <title>Phylogenomic reconstructions and comparative analyses of Kickxellomycotina fungi.</title>
        <authorList>
            <person name="Reynolds N.K."/>
            <person name="Stajich J.E."/>
            <person name="Barry K."/>
            <person name="Grigoriev I.V."/>
            <person name="Crous P."/>
            <person name="Smith M.E."/>
        </authorList>
    </citation>
    <scope>NUCLEOTIDE SEQUENCE</scope>
    <source>
        <strain evidence="2">NRRL 3115</strain>
    </source>
</reference>
<name>A0A9W8KVS7_9FUNG</name>
<keyword evidence="1" id="KW-1133">Transmembrane helix</keyword>
<gene>
    <name evidence="2" type="ORF">GGI25_005353</name>
</gene>